<feature type="region of interest" description="Disordered" evidence="1">
    <location>
        <begin position="1"/>
        <end position="25"/>
    </location>
</feature>
<dbReference type="AlphaFoldDB" id="A0A830CH29"/>
<proteinExistence type="predicted"/>
<sequence>MPAYFETARPLDHVLPNTPTPPNPLRARSAQPVLAHGVDHADMLSRLYCSTYPALLVSFALCSAHDSHTHTLPDLHAHAALGLLALCNAAHVHNFVLIRKSLVPSYASHSADSMSCSHRSTTPSNLAWLA</sequence>
<protein>
    <submittedName>
        <fullName evidence="2">Uncharacterized protein</fullName>
    </submittedName>
</protein>
<gene>
    <name evidence="2" type="ORF">PHJA_001999500</name>
</gene>
<dbReference type="Proteomes" id="UP000653305">
    <property type="component" value="Unassembled WGS sequence"/>
</dbReference>
<keyword evidence="3" id="KW-1185">Reference proteome</keyword>
<name>A0A830CH29_9LAMI</name>
<accession>A0A830CH29</accession>
<evidence type="ECO:0000313" key="2">
    <source>
        <dbReference type="EMBL" id="GFP98556.1"/>
    </source>
</evidence>
<evidence type="ECO:0000256" key="1">
    <source>
        <dbReference type="SAM" id="MobiDB-lite"/>
    </source>
</evidence>
<organism evidence="2 3">
    <name type="scientific">Phtheirospermum japonicum</name>
    <dbReference type="NCBI Taxonomy" id="374723"/>
    <lineage>
        <taxon>Eukaryota</taxon>
        <taxon>Viridiplantae</taxon>
        <taxon>Streptophyta</taxon>
        <taxon>Embryophyta</taxon>
        <taxon>Tracheophyta</taxon>
        <taxon>Spermatophyta</taxon>
        <taxon>Magnoliopsida</taxon>
        <taxon>eudicotyledons</taxon>
        <taxon>Gunneridae</taxon>
        <taxon>Pentapetalae</taxon>
        <taxon>asterids</taxon>
        <taxon>lamiids</taxon>
        <taxon>Lamiales</taxon>
        <taxon>Orobanchaceae</taxon>
        <taxon>Orobanchaceae incertae sedis</taxon>
        <taxon>Phtheirospermum</taxon>
    </lineage>
</organism>
<evidence type="ECO:0000313" key="3">
    <source>
        <dbReference type="Proteomes" id="UP000653305"/>
    </source>
</evidence>
<comment type="caution">
    <text evidence="2">The sequence shown here is derived from an EMBL/GenBank/DDBJ whole genome shotgun (WGS) entry which is preliminary data.</text>
</comment>
<dbReference type="EMBL" id="BMAC01000533">
    <property type="protein sequence ID" value="GFP98556.1"/>
    <property type="molecule type" value="Genomic_DNA"/>
</dbReference>
<reference evidence="2" key="1">
    <citation type="submission" date="2020-07" db="EMBL/GenBank/DDBJ databases">
        <title>Ethylene signaling mediates host invasion by parasitic plants.</title>
        <authorList>
            <person name="Yoshida S."/>
        </authorList>
    </citation>
    <scope>NUCLEOTIDE SEQUENCE</scope>
    <source>
        <strain evidence="2">Okayama</strain>
    </source>
</reference>